<protein>
    <submittedName>
        <fullName evidence="4">DUF2341 domain-containing protein</fullName>
    </submittedName>
</protein>
<dbReference type="SUPFAM" id="SSF49899">
    <property type="entry name" value="Concanavalin A-like lectins/glucanases"/>
    <property type="match status" value="2"/>
</dbReference>
<organism evidence="4">
    <name type="scientific">candidate division CPR3 bacterium</name>
    <dbReference type="NCBI Taxonomy" id="2268181"/>
    <lineage>
        <taxon>Bacteria</taxon>
        <taxon>Bacteria division CPR3</taxon>
    </lineage>
</organism>
<evidence type="ECO:0000259" key="3">
    <source>
        <dbReference type="SMART" id="SM00560"/>
    </source>
</evidence>
<dbReference type="Gene3D" id="2.60.120.560">
    <property type="entry name" value="Exo-inulinase, domain 1"/>
    <property type="match status" value="1"/>
</dbReference>
<dbReference type="Pfam" id="PF13385">
    <property type="entry name" value="Laminin_G_3"/>
    <property type="match status" value="1"/>
</dbReference>
<dbReference type="PANTHER" id="PTHR42535">
    <property type="entry name" value="OOKINETE PROTEIN, PUTATIVE-RELATED"/>
    <property type="match status" value="1"/>
</dbReference>
<sequence length="821" mass="88674">MEINKAKILDFLAGRKILILSLAFLLAASTLLYSSLRSGKKAEAAWWDESWLYRKAVNITNSSGSNLTDFQVSFTLDTASLISAGKMQSDCDDIRITDQQSNLLPHWIEENNPGCNNSATKIWTKVPSLPTSGTTIYVYYGNPSATNTQSGDKVFEFFDDFNSDSLNFQKWQTWEVDGSNAYNISGGKLQLTGGGNTGFITKSYSGNNYRIVSRMIGQSDSGLLCRVSDKDHLYLVRTNVAGYATDYFIRNGSWSGLGGGYPDFGSWANYRIVEFSANGNSLSSKVDGIQMNTITNNTFSSGGIGLRKYGGNPFFDWIYVIKYASSDPSSSLSSEEQSPGPVAYWKFDEGTGTTTYDSTANKNNGTISGASWQTEDMCAAGKCLYFDGTNDVVTVSNSVGNIKTVSFWVKPITTSEQFIDLNGSAYIQSSSGTISATGFTSPTIYVNGKVSSTIEANKWQHVVVTTNTAVSGSAVKIAQISSNYGQVFIDEVKLYPYARSAAQVLADYNAGKAKAASTEGVAVNLGAPKDASAGLPSSLSEGLVGYWKMDESSWTNDCSTATVIDSSGNGNHGKSCPSGAGSQPTTGKFGNAGYFDGSNDYVDIGNKDSLNFGTQSFTASFWVKNPPSTYGRVVSKMNYTGTGDPNDEAGWYVSAISSGLDWGIGDGTNIWTKPTYSYTFTTDQWYLITGVFDREKGFFYGYVNGSLVGSTNISQYGSINNNRRFLIGRRDCSSPSYFNGFLDEVRVYNRALSPAEVRALYEWAPGPVAHFKLDDGSGTSPIDSSGFGRTGSIINGIWSIGKYGKGLKLDGSGDYLEITDF</sequence>
<keyword evidence="1" id="KW-0732">Signal</keyword>
<reference evidence="4" key="1">
    <citation type="journal article" date="2020" name="mSystems">
        <title>Genome- and Community-Level Interaction Insights into Carbon Utilization and Element Cycling Functions of Hydrothermarchaeota in Hydrothermal Sediment.</title>
        <authorList>
            <person name="Zhou Z."/>
            <person name="Liu Y."/>
            <person name="Xu W."/>
            <person name="Pan J."/>
            <person name="Luo Z.H."/>
            <person name="Li M."/>
        </authorList>
    </citation>
    <scope>NUCLEOTIDE SEQUENCE [LARGE SCALE GENOMIC DNA]</scope>
    <source>
        <strain evidence="4">SpSt-757</strain>
    </source>
</reference>
<comment type="caution">
    <text evidence="4">The sequence shown here is derived from an EMBL/GenBank/DDBJ whole genome shotgun (WGS) entry which is preliminary data.</text>
</comment>
<dbReference type="InterPro" id="IPR006558">
    <property type="entry name" value="LamG-like"/>
</dbReference>
<proteinExistence type="predicted"/>
<name>A0A7V3J940_UNCC3</name>
<feature type="domain" description="LamG-like jellyroll fold" evidence="3">
    <location>
        <begin position="615"/>
        <end position="755"/>
    </location>
</feature>
<dbReference type="Gene3D" id="2.60.120.200">
    <property type="match status" value="3"/>
</dbReference>
<evidence type="ECO:0000313" key="4">
    <source>
        <dbReference type="EMBL" id="HFZ08626.1"/>
    </source>
</evidence>
<dbReference type="EMBL" id="DTGG01000021">
    <property type="protein sequence ID" value="HFZ08626.1"/>
    <property type="molecule type" value="Genomic_DNA"/>
</dbReference>
<gene>
    <name evidence="4" type="ORF">ENV41_00630</name>
</gene>
<dbReference type="SMART" id="SM00560">
    <property type="entry name" value="LamGL"/>
    <property type="match status" value="1"/>
</dbReference>
<dbReference type="InterPro" id="IPR018765">
    <property type="entry name" value="DUF2341"/>
</dbReference>
<dbReference type="Pfam" id="PF10102">
    <property type="entry name" value="DUF2341"/>
    <property type="match status" value="1"/>
</dbReference>
<dbReference type="InterPro" id="IPR013320">
    <property type="entry name" value="ConA-like_dom_sf"/>
</dbReference>
<evidence type="ECO:0000256" key="2">
    <source>
        <dbReference type="ARBA" id="ARBA00023157"/>
    </source>
</evidence>
<keyword evidence="2" id="KW-1015">Disulfide bond</keyword>
<evidence type="ECO:0000256" key="1">
    <source>
        <dbReference type="ARBA" id="ARBA00022729"/>
    </source>
</evidence>
<dbReference type="PANTHER" id="PTHR42535:SF2">
    <property type="entry name" value="CHROMOSOME UNDETERMINED SCAFFOLD_146, WHOLE GENOME SHOTGUN SEQUENCE"/>
    <property type="match status" value="1"/>
</dbReference>
<dbReference type="AlphaFoldDB" id="A0A7V3J940"/>
<accession>A0A7V3J940</accession>